<evidence type="ECO:0000256" key="2">
    <source>
        <dbReference type="ARBA" id="ARBA00007362"/>
    </source>
</evidence>
<gene>
    <name evidence="9" type="ORF">SAMN02787118_102531</name>
</gene>
<comment type="subcellular location">
    <subcellularLocation>
        <location evidence="1">Membrane</location>
        <topology evidence="1">Multi-pass membrane protein</topology>
    </subcellularLocation>
</comment>
<feature type="transmembrane region" description="Helical" evidence="7">
    <location>
        <begin position="74"/>
        <end position="97"/>
    </location>
</feature>
<evidence type="ECO:0000256" key="5">
    <source>
        <dbReference type="ARBA" id="ARBA00023136"/>
    </source>
</evidence>
<feature type="region of interest" description="Disordered" evidence="6">
    <location>
        <begin position="296"/>
        <end position="323"/>
    </location>
</feature>
<protein>
    <submittedName>
        <fullName evidence="9">Permease of the drug/metabolite transporter (DMT) superfamily</fullName>
    </submittedName>
</protein>
<keyword evidence="4 7" id="KW-1133">Transmembrane helix</keyword>
<dbReference type="Proteomes" id="UP000181942">
    <property type="component" value="Unassembled WGS sequence"/>
</dbReference>
<evidence type="ECO:0000256" key="3">
    <source>
        <dbReference type="ARBA" id="ARBA00022692"/>
    </source>
</evidence>
<dbReference type="InterPro" id="IPR037185">
    <property type="entry name" value="EmrE-like"/>
</dbReference>
<feature type="transmembrane region" description="Helical" evidence="7">
    <location>
        <begin position="250"/>
        <end position="268"/>
    </location>
</feature>
<comment type="similarity">
    <text evidence="2">Belongs to the EamA transporter family.</text>
</comment>
<dbReference type="Pfam" id="PF00892">
    <property type="entry name" value="EamA"/>
    <property type="match status" value="2"/>
</dbReference>
<feature type="domain" description="EamA" evidence="8">
    <location>
        <begin position="19"/>
        <end position="149"/>
    </location>
</feature>
<feature type="transmembrane region" description="Helical" evidence="7">
    <location>
        <begin position="190"/>
        <end position="208"/>
    </location>
</feature>
<accession>A0A1I2D673</accession>
<dbReference type="PANTHER" id="PTHR32322">
    <property type="entry name" value="INNER MEMBRANE TRANSPORTER"/>
    <property type="match status" value="1"/>
</dbReference>
<evidence type="ECO:0000313" key="9">
    <source>
        <dbReference type="EMBL" id="SFE76019.1"/>
    </source>
</evidence>
<feature type="compositionally biased region" description="Gly residues" evidence="6">
    <location>
        <begin position="314"/>
        <end position="323"/>
    </location>
</feature>
<proteinExistence type="inferred from homology"/>
<dbReference type="RefSeq" id="WP_256257903.1">
    <property type="nucleotide sequence ID" value="NZ_FONR01000002.1"/>
</dbReference>
<feature type="transmembrane region" description="Helical" evidence="7">
    <location>
        <begin position="103"/>
        <end position="123"/>
    </location>
</feature>
<name>A0A1I2D673_9ACTN</name>
<feature type="transmembrane region" description="Helical" evidence="7">
    <location>
        <begin position="158"/>
        <end position="178"/>
    </location>
</feature>
<feature type="transmembrane region" description="Helical" evidence="7">
    <location>
        <begin position="220"/>
        <end position="238"/>
    </location>
</feature>
<dbReference type="PANTHER" id="PTHR32322:SF9">
    <property type="entry name" value="AMINO-ACID METABOLITE EFFLUX PUMP-RELATED"/>
    <property type="match status" value="1"/>
</dbReference>
<dbReference type="SUPFAM" id="SSF103481">
    <property type="entry name" value="Multidrug resistance efflux transporter EmrE"/>
    <property type="match status" value="2"/>
</dbReference>
<dbReference type="GO" id="GO:0016020">
    <property type="term" value="C:membrane"/>
    <property type="evidence" value="ECO:0007669"/>
    <property type="project" value="UniProtKB-SubCell"/>
</dbReference>
<dbReference type="InterPro" id="IPR000620">
    <property type="entry name" value="EamA_dom"/>
</dbReference>
<feature type="domain" description="EamA" evidence="8">
    <location>
        <begin position="160"/>
        <end position="291"/>
    </location>
</feature>
<evidence type="ECO:0000313" key="10">
    <source>
        <dbReference type="Proteomes" id="UP000181942"/>
    </source>
</evidence>
<keyword evidence="5 7" id="KW-0472">Membrane</keyword>
<feature type="transmembrane region" description="Helical" evidence="7">
    <location>
        <begin position="274"/>
        <end position="291"/>
    </location>
</feature>
<feature type="transmembrane region" description="Helical" evidence="7">
    <location>
        <begin position="135"/>
        <end position="152"/>
    </location>
</feature>
<evidence type="ECO:0000256" key="6">
    <source>
        <dbReference type="SAM" id="MobiDB-lite"/>
    </source>
</evidence>
<feature type="transmembrane region" description="Helical" evidence="7">
    <location>
        <begin position="43"/>
        <end position="62"/>
    </location>
</feature>
<keyword evidence="3 7" id="KW-0812">Transmembrane</keyword>
<organism evidence="9 10">
    <name type="scientific">Streptomyces mirabilis</name>
    <dbReference type="NCBI Taxonomy" id="68239"/>
    <lineage>
        <taxon>Bacteria</taxon>
        <taxon>Bacillati</taxon>
        <taxon>Actinomycetota</taxon>
        <taxon>Actinomycetes</taxon>
        <taxon>Kitasatosporales</taxon>
        <taxon>Streptomycetaceae</taxon>
        <taxon>Streptomyces</taxon>
    </lineage>
</organism>
<dbReference type="InterPro" id="IPR050638">
    <property type="entry name" value="AA-Vitamin_Transporters"/>
</dbReference>
<dbReference type="AlphaFoldDB" id="A0A1I2D673"/>
<dbReference type="EMBL" id="FONR01000002">
    <property type="protein sequence ID" value="SFE76019.1"/>
    <property type="molecule type" value="Genomic_DNA"/>
</dbReference>
<evidence type="ECO:0000256" key="4">
    <source>
        <dbReference type="ARBA" id="ARBA00022989"/>
    </source>
</evidence>
<reference evidence="9 10" key="1">
    <citation type="submission" date="2016-10" db="EMBL/GenBank/DDBJ databases">
        <authorList>
            <person name="de Groot N.N."/>
        </authorList>
    </citation>
    <scope>NUCLEOTIDE SEQUENCE [LARGE SCALE GENOMIC DNA]</scope>
    <source>
        <strain evidence="9 10">OK461</strain>
    </source>
</reference>
<evidence type="ECO:0000256" key="7">
    <source>
        <dbReference type="SAM" id="Phobius"/>
    </source>
</evidence>
<sequence>MASPVTASPSSPLRSSLRMATLALLWGSGFLWIKVALDHGLSPAHLTLTRCALGTAVLLLLARGAHQRLPRSRALWLHVTVAALFCNAIPFALFALGEQTVDSGIAGVMNATTPLWSLLLGAVLGTDRALHPLRLTGLFLGFAGVLLIFAPWQHDGLAGWGAGALLAAAASYAIAFTYMARHLTPRGAPLAVSAAQLLMATAWTTLALPTAAPTHPDSTALLAVTVLGVFSTGLTFYLNYRMIAEEGPTSAATVGYLLPVVSVTLGALVLNETLGPRTLAGMAVVLAGVAATRTRPRTEGAVPVRQSPSLASGPGSGSSQGTA</sequence>
<evidence type="ECO:0000259" key="8">
    <source>
        <dbReference type="Pfam" id="PF00892"/>
    </source>
</evidence>
<evidence type="ECO:0000256" key="1">
    <source>
        <dbReference type="ARBA" id="ARBA00004141"/>
    </source>
</evidence>